<gene>
    <name evidence="2" type="ORF">J2045_004567</name>
</gene>
<evidence type="ECO:0000313" key="3">
    <source>
        <dbReference type="Proteomes" id="UP001238496"/>
    </source>
</evidence>
<dbReference type="PANTHER" id="PTHR37315:SF1">
    <property type="entry name" value="UPF0311 PROTEIN BLR7842"/>
    <property type="match status" value="1"/>
</dbReference>
<sequence>MVDAINSEFAFEIRAKVSKPLELGTGRNGSRVVFRIIDGSVSGPKFEGRILPGGADYALVRADGMTVVEAHYVIQNVDGTCVYVKNKGLFIANKDVIDRMDRGDPVDDDEVYFRAAPVFDAPDGPHSWLADRLFISTCRFSLDEVTIRVYTVL</sequence>
<evidence type="ECO:0000256" key="1">
    <source>
        <dbReference type="HAMAP-Rule" id="MF_00775"/>
    </source>
</evidence>
<dbReference type="Gene3D" id="2.40.160.20">
    <property type="match status" value="1"/>
</dbReference>
<dbReference type="InterPro" id="IPR020915">
    <property type="entry name" value="UPF0311"/>
</dbReference>
<dbReference type="Proteomes" id="UP001238496">
    <property type="component" value="Unassembled WGS sequence"/>
</dbReference>
<organism evidence="2 3">
    <name type="scientific">Peteryoungia aggregata LMG 23059</name>
    <dbReference type="NCBI Taxonomy" id="1368425"/>
    <lineage>
        <taxon>Bacteria</taxon>
        <taxon>Pseudomonadati</taxon>
        <taxon>Pseudomonadota</taxon>
        <taxon>Alphaproteobacteria</taxon>
        <taxon>Hyphomicrobiales</taxon>
        <taxon>Rhizobiaceae</taxon>
        <taxon>Peteryoungia</taxon>
    </lineage>
</organism>
<dbReference type="EMBL" id="JAUSUW010000022">
    <property type="protein sequence ID" value="MDQ0423515.1"/>
    <property type="molecule type" value="Genomic_DNA"/>
</dbReference>
<reference evidence="2 3" key="1">
    <citation type="submission" date="2023-07" db="EMBL/GenBank/DDBJ databases">
        <title>Genomic Encyclopedia of Type Strains, Phase IV (KMG-IV): sequencing the most valuable type-strain genomes for metagenomic binning, comparative biology and taxonomic classification.</title>
        <authorList>
            <person name="Goeker M."/>
        </authorList>
    </citation>
    <scope>NUCLEOTIDE SEQUENCE [LARGE SCALE GENOMIC DNA]</scope>
    <source>
        <strain evidence="2 3">DSM 1111</strain>
    </source>
</reference>
<dbReference type="PANTHER" id="PTHR37315">
    <property type="entry name" value="UPF0311 PROTEIN BLR7842"/>
    <property type="match status" value="1"/>
</dbReference>
<evidence type="ECO:0000313" key="2">
    <source>
        <dbReference type="EMBL" id="MDQ0423515.1"/>
    </source>
</evidence>
<protein>
    <recommendedName>
        <fullName evidence="1">UPF0311 protein J2045_004567</fullName>
    </recommendedName>
</protein>
<dbReference type="Pfam" id="PF11578">
    <property type="entry name" value="DUF3237"/>
    <property type="match status" value="1"/>
</dbReference>
<proteinExistence type="inferred from homology"/>
<keyword evidence="3" id="KW-1185">Reference proteome</keyword>
<accession>A0ABU0GDS6</accession>
<name>A0ABU0GDS6_9HYPH</name>
<dbReference type="RefSeq" id="WP_307377524.1">
    <property type="nucleotide sequence ID" value="NZ_JAUSUW010000022.1"/>
</dbReference>
<comment type="similarity">
    <text evidence="1">Belongs to the UPF0311 family.</text>
</comment>
<comment type="caution">
    <text evidence="2">The sequence shown here is derived from an EMBL/GenBank/DDBJ whole genome shotgun (WGS) entry which is preliminary data.</text>
</comment>
<dbReference type="HAMAP" id="MF_00775">
    <property type="entry name" value="UPF0311"/>
    <property type="match status" value="1"/>
</dbReference>